<proteinExistence type="inferred from homology"/>
<evidence type="ECO:0000259" key="3">
    <source>
        <dbReference type="SMART" id="SM00093"/>
    </source>
</evidence>
<dbReference type="SUPFAM" id="SSF56574">
    <property type="entry name" value="Serpins"/>
    <property type="match status" value="1"/>
</dbReference>
<evidence type="ECO:0000256" key="1">
    <source>
        <dbReference type="ARBA" id="ARBA00009500"/>
    </source>
</evidence>
<protein>
    <recommendedName>
        <fullName evidence="3">Serpin domain-containing protein</fullName>
    </recommendedName>
</protein>
<dbReference type="STRING" id="4155.A0A022RSI7"/>
<accession>A0A022RSI7</accession>
<dbReference type="InterPro" id="IPR042178">
    <property type="entry name" value="Serpin_sf_1"/>
</dbReference>
<dbReference type="GO" id="GO:0005615">
    <property type="term" value="C:extracellular space"/>
    <property type="evidence" value="ECO:0000318"/>
    <property type="project" value="GO_Central"/>
</dbReference>
<dbReference type="GO" id="GO:0004867">
    <property type="term" value="F:serine-type endopeptidase inhibitor activity"/>
    <property type="evidence" value="ECO:0007669"/>
    <property type="project" value="InterPro"/>
</dbReference>
<dbReference type="Proteomes" id="UP000030748">
    <property type="component" value="Unassembled WGS sequence"/>
</dbReference>
<dbReference type="SMR" id="A0A022RSI7"/>
<dbReference type="AlphaFoldDB" id="A0A022RSI7"/>
<name>A0A022RSI7_ERYGU</name>
<dbReference type="EMBL" id="KI630259">
    <property type="protein sequence ID" value="EYU43467.1"/>
    <property type="molecule type" value="Genomic_DNA"/>
</dbReference>
<evidence type="ECO:0000313" key="5">
    <source>
        <dbReference type="Proteomes" id="UP000030748"/>
    </source>
</evidence>
<dbReference type="Gene3D" id="3.30.497.10">
    <property type="entry name" value="Antithrombin, subunit I, domain 2"/>
    <property type="match status" value="1"/>
</dbReference>
<dbReference type="InterPro" id="IPR042185">
    <property type="entry name" value="Serpin_sf_2"/>
</dbReference>
<dbReference type="SMART" id="SM00093">
    <property type="entry name" value="SERPIN"/>
    <property type="match status" value="1"/>
</dbReference>
<dbReference type="Gene3D" id="2.30.39.10">
    <property type="entry name" value="Alpha-1-antitrypsin, domain 1"/>
    <property type="match status" value="1"/>
</dbReference>
<dbReference type="InterPro" id="IPR023796">
    <property type="entry name" value="Serpin_dom"/>
</dbReference>
<gene>
    <name evidence="4" type="ORF">MIMGU_mgv1a022237mg</name>
</gene>
<dbReference type="InterPro" id="IPR000215">
    <property type="entry name" value="Serpin_fam"/>
</dbReference>
<comment type="similarity">
    <text evidence="1 2">Belongs to the serpin family.</text>
</comment>
<dbReference type="PANTHER" id="PTHR11461">
    <property type="entry name" value="SERINE PROTEASE INHIBITOR, SERPIN"/>
    <property type="match status" value="1"/>
</dbReference>
<reference evidence="4 5" key="1">
    <citation type="journal article" date="2013" name="Proc. Natl. Acad. Sci. U.S.A.">
        <title>Fine-scale variation in meiotic recombination in Mimulus inferred from population shotgun sequencing.</title>
        <authorList>
            <person name="Hellsten U."/>
            <person name="Wright K.M."/>
            <person name="Jenkins J."/>
            <person name="Shu S."/>
            <person name="Yuan Y."/>
            <person name="Wessler S.R."/>
            <person name="Schmutz J."/>
            <person name="Willis J.H."/>
            <person name="Rokhsar D.S."/>
        </authorList>
    </citation>
    <scope>NUCLEOTIDE SEQUENCE [LARGE SCALE GENOMIC DNA]</scope>
    <source>
        <strain evidence="5">cv. DUN x IM62</strain>
    </source>
</reference>
<dbReference type="PROSITE" id="PS00284">
    <property type="entry name" value="SERPIN"/>
    <property type="match status" value="1"/>
</dbReference>
<dbReference type="PANTHER" id="PTHR11461:SF211">
    <property type="entry name" value="GH10112P-RELATED"/>
    <property type="match status" value="1"/>
</dbReference>
<feature type="domain" description="Serpin" evidence="3">
    <location>
        <begin position="1"/>
        <end position="259"/>
    </location>
</feature>
<sequence>MVFGIGLVVQYAAEVIEEVNKWVENKTNGLIEEILPPDSVDASTRLILANAVYFKGMWEEQFDSSVTKDDEFFLLNGSSIKVPFMTSWERQYIRYFEGFKVLRPYKQGEDKRKFSMYIFLPDAKDGLPSLIEKAGSESGFIEKHLPLWDVEVEFEFRAGEVLRELGMVLPFSCGDLTEMVFSTITTPTEKLFVSEIFHKAFVEVNEEGTEAATVSVGVFQLQCLRIETKFDFVADHPFMFVIREDMSGMVLFIGQLLEPST</sequence>
<dbReference type="InterPro" id="IPR036186">
    <property type="entry name" value="Serpin_sf"/>
</dbReference>
<feature type="non-terminal residue" evidence="4">
    <location>
        <position position="261"/>
    </location>
</feature>
<organism evidence="4 5">
    <name type="scientific">Erythranthe guttata</name>
    <name type="common">Yellow monkey flower</name>
    <name type="synonym">Mimulus guttatus</name>
    <dbReference type="NCBI Taxonomy" id="4155"/>
    <lineage>
        <taxon>Eukaryota</taxon>
        <taxon>Viridiplantae</taxon>
        <taxon>Streptophyta</taxon>
        <taxon>Embryophyta</taxon>
        <taxon>Tracheophyta</taxon>
        <taxon>Spermatophyta</taxon>
        <taxon>Magnoliopsida</taxon>
        <taxon>eudicotyledons</taxon>
        <taxon>Gunneridae</taxon>
        <taxon>Pentapetalae</taxon>
        <taxon>asterids</taxon>
        <taxon>lamiids</taxon>
        <taxon>Lamiales</taxon>
        <taxon>Phrymaceae</taxon>
        <taxon>Erythranthe</taxon>
    </lineage>
</organism>
<keyword evidence="5" id="KW-1185">Reference proteome</keyword>
<evidence type="ECO:0000313" key="4">
    <source>
        <dbReference type="EMBL" id="EYU43467.1"/>
    </source>
</evidence>
<dbReference type="Pfam" id="PF00079">
    <property type="entry name" value="Serpin"/>
    <property type="match status" value="1"/>
</dbReference>
<dbReference type="InterPro" id="IPR023795">
    <property type="entry name" value="Serpin_CS"/>
</dbReference>
<evidence type="ECO:0000256" key="2">
    <source>
        <dbReference type="RuleBase" id="RU000411"/>
    </source>
</evidence>